<organism evidence="11 12">
    <name type="scientific">Pocillopora meandrina</name>
    <dbReference type="NCBI Taxonomy" id="46732"/>
    <lineage>
        <taxon>Eukaryota</taxon>
        <taxon>Metazoa</taxon>
        <taxon>Cnidaria</taxon>
        <taxon>Anthozoa</taxon>
        <taxon>Hexacorallia</taxon>
        <taxon>Scleractinia</taxon>
        <taxon>Astrocoeniina</taxon>
        <taxon>Pocilloporidae</taxon>
        <taxon>Pocillopora</taxon>
    </lineage>
</organism>
<evidence type="ECO:0000259" key="10">
    <source>
        <dbReference type="PROSITE" id="PS51406"/>
    </source>
</evidence>
<feature type="signal peptide" evidence="8">
    <location>
        <begin position="1"/>
        <end position="31"/>
    </location>
</feature>
<dbReference type="EMBL" id="CALNXJ010000005">
    <property type="protein sequence ID" value="CAH3039738.1"/>
    <property type="molecule type" value="Genomic_DNA"/>
</dbReference>
<dbReference type="Gene3D" id="2.60.120.1000">
    <property type="match status" value="1"/>
</dbReference>
<dbReference type="Pfam" id="PF01410">
    <property type="entry name" value="COLFI"/>
    <property type="match status" value="2"/>
</dbReference>
<dbReference type="PROSITE" id="PS51406">
    <property type="entry name" value="FIBRINOGEN_C_2"/>
    <property type="match status" value="2"/>
</dbReference>
<dbReference type="Gene3D" id="3.90.215.10">
    <property type="entry name" value="Gamma Fibrinogen, chain A, domain 1"/>
    <property type="match status" value="1"/>
</dbReference>
<feature type="domain" description="Apple" evidence="9">
    <location>
        <begin position="31"/>
        <end position="114"/>
    </location>
</feature>
<dbReference type="SUPFAM" id="SSF56496">
    <property type="entry name" value="Fibrinogen C-terminal domain-like"/>
    <property type="match status" value="2"/>
</dbReference>
<feature type="domain" description="Fibrinogen C-terminal" evidence="10">
    <location>
        <begin position="152"/>
        <end position="203"/>
    </location>
</feature>
<dbReference type="GO" id="GO:0070492">
    <property type="term" value="F:oligosaccharide binding"/>
    <property type="evidence" value="ECO:0007669"/>
    <property type="project" value="TreeGrafter"/>
</dbReference>
<dbReference type="AlphaFoldDB" id="A0AAU9VYS2"/>
<protein>
    <recommendedName>
        <fullName evidence="13">Fibrinogen C-terminal domain-containing protein</fullName>
    </recommendedName>
</protein>
<evidence type="ECO:0000313" key="11">
    <source>
        <dbReference type="EMBL" id="CAH3039738.1"/>
    </source>
</evidence>
<dbReference type="GO" id="GO:0046872">
    <property type="term" value="F:metal ion binding"/>
    <property type="evidence" value="ECO:0007669"/>
    <property type="project" value="UniProtKB-KW"/>
</dbReference>
<reference evidence="11 12" key="1">
    <citation type="submission" date="2022-05" db="EMBL/GenBank/DDBJ databases">
        <authorList>
            <consortium name="Genoscope - CEA"/>
            <person name="William W."/>
        </authorList>
    </citation>
    <scope>NUCLEOTIDE SEQUENCE [LARGE SCALE GENOMIC DNA]</scope>
</reference>
<dbReference type="Proteomes" id="UP001159428">
    <property type="component" value="Unassembled WGS sequence"/>
</dbReference>
<evidence type="ECO:0000256" key="4">
    <source>
        <dbReference type="ARBA" id="ARBA00022734"/>
    </source>
</evidence>
<keyword evidence="8" id="KW-0732">Signal</keyword>
<dbReference type="NCBIfam" id="NF040941">
    <property type="entry name" value="GGGWT_bact"/>
    <property type="match status" value="2"/>
</dbReference>
<dbReference type="PANTHER" id="PTHR16146">
    <property type="entry name" value="INTELECTIN"/>
    <property type="match status" value="1"/>
</dbReference>
<keyword evidence="3" id="KW-0479">Metal-binding</keyword>
<evidence type="ECO:0000313" key="12">
    <source>
        <dbReference type="Proteomes" id="UP001159428"/>
    </source>
</evidence>
<dbReference type="Pfam" id="PF00024">
    <property type="entry name" value="PAN_1"/>
    <property type="match status" value="2"/>
</dbReference>
<dbReference type="PROSITE" id="PS50948">
    <property type="entry name" value="PAN"/>
    <property type="match status" value="1"/>
</dbReference>
<comment type="caution">
    <text evidence="11">The sequence shown here is derived from an EMBL/GenBank/DDBJ whole genome shotgun (WGS) entry which is preliminary data.</text>
</comment>
<dbReference type="InterPro" id="IPR036056">
    <property type="entry name" value="Fibrinogen-like_C"/>
</dbReference>
<proteinExistence type="predicted"/>
<dbReference type="InterPro" id="IPR014716">
    <property type="entry name" value="Fibrinogen_a/b/g_C_1"/>
</dbReference>
<keyword evidence="12" id="KW-1185">Reference proteome</keyword>
<evidence type="ECO:0000259" key="9">
    <source>
        <dbReference type="PROSITE" id="PS50948"/>
    </source>
</evidence>
<sequence length="725" mass="83906">MTRRIKNIVTALQCLLQISFFCSFKVPFVFCTESASGVFERYEGYSLHGHVISVCNSKDVECGLRCLRNERCRSYNCFRAQSLGSMCYLNNETRRSKPKDFVANQDEQQMNFSTIGHGRKKKKFIILFEKKDEKFNLLNDCLFLRSLENIGSSSSSPGDSCKHIRESRVSLEDGEYWIDPEKNGNPLKVFCDMTTDGGGWLLVANLEMLSSKPPKKWTAETSYRGISNFANNEMGIRLSAMRELRSHLSFTQLRFYCSKQQGRTFHVTTAANSSGEAVVQYFSGQTDVLPSSCYSFERMQGDNSRLASKCDRWGNDGSKYAGKWGHYKHRGERRMYNHAAFIRQEYYWVAVLGKWWCDDDNGSNLIAISPGDVWKVYSRGSLSNYRDTGQRLPLQKEFYVTVRNFNHFRLVGHVIETCNADAFECGLRCVRNRKCWSYNYYGNKFCELNDQTWHLSPVTLIAANGFTYYGKGRNEAILDGNHFVIQFVNSSYSRRGFHSLKPGRSCMNIRRTEHPLLNGEYWIDPEGNGNPMKVYCDMTTHGGGWLLIFNIVFNHQANLPVKEDYHVIGNYQNNQTLLTNSALHKLRTHIHFTQLRFHCHKKNRSTFHIVTKTDEKGEAVIQYFTGQTETVPTSCGSFQKMEDDNSELAKYCSWWGKKYSTYRSDTWSIVGRRELYDVPMFIGGLHHWMTSPDVDRWECDDFHDPKHSKLQAPPTQGDFWKIFIR</sequence>
<feature type="domain" description="Fibrinogen C-terminal" evidence="10">
    <location>
        <begin position="497"/>
        <end position="548"/>
    </location>
</feature>
<dbReference type="SUPFAM" id="SSF57414">
    <property type="entry name" value="Hairpin loop containing domain-like"/>
    <property type="match status" value="1"/>
</dbReference>
<accession>A0AAU9VYS2</accession>
<evidence type="ECO:0000256" key="8">
    <source>
        <dbReference type="SAM" id="SignalP"/>
    </source>
</evidence>
<keyword evidence="4" id="KW-0430">Lectin</keyword>
<evidence type="ECO:0008006" key="13">
    <source>
        <dbReference type="Google" id="ProtNLM"/>
    </source>
</evidence>
<evidence type="ECO:0000256" key="1">
    <source>
        <dbReference type="ARBA" id="ARBA00004613"/>
    </source>
</evidence>
<keyword evidence="7" id="KW-1015">Disulfide bond</keyword>
<evidence type="ECO:0000256" key="7">
    <source>
        <dbReference type="ARBA" id="ARBA00023157"/>
    </source>
</evidence>
<feature type="chain" id="PRO_5043583496" description="Fibrinogen C-terminal domain-containing protein" evidence="8">
    <location>
        <begin position="32"/>
        <end position="725"/>
    </location>
</feature>
<dbReference type="GO" id="GO:0005201">
    <property type="term" value="F:extracellular matrix structural constituent"/>
    <property type="evidence" value="ECO:0007669"/>
    <property type="project" value="InterPro"/>
</dbReference>
<dbReference type="InterPro" id="IPR002181">
    <property type="entry name" value="Fibrinogen_a/b/g_C_dom"/>
</dbReference>
<dbReference type="PANTHER" id="PTHR16146:SF46">
    <property type="entry name" value="INTELECTIN-1A-RELATED"/>
    <property type="match status" value="1"/>
</dbReference>
<comment type="subcellular location">
    <subcellularLocation>
        <location evidence="1">Secreted</location>
    </subcellularLocation>
</comment>
<evidence type="ECO:0000256" key="3">
    <source>
        <dbReference type="ARBA" id="ARBA00022723"/>
    </source>
</evidence>
<evidence type="ECO:0000256" key="6">
    <source>
        <dbReference type="ARBA" id="ARBA00023119"/>
    </source>
</evidence>
<keyword evidence="5" id="KW-0106">Calcium</keyword>
<name>A0AAU9VYS2_9CNID</name>
<dbReference type="GO" id="GO:0005581">
    <property type="term" value="C:collagen trimer"/>
    <property type="evidence" value="ECO:0007669"/>
    <property type="project" value="UniProtKB-KW"/>
</dbReference>
<dbReference type="InterPro" id="IPR000885">
    <property type="entry name" value="Fib_collagen_C"/>
</dbReference>
<evidence type="ECO:0000256" key="5">
    <source>
        <dbReference type="ARBA" id="ARBA00022837"/>
    </source>
</evidence>
<evidence type="ECO:0000256" key="2">
    <source>
        <dbReference type="ARBA" id="ARBA00022525"/>
    </source>
</evidence>
<gene>
    <name evidence="11" type="ORF">PMEA_00026321</name>
</gene>
<keyword evidence="6" id="KW-0176">Collagen</keyword>
<dbReference type="InterPro" id="IPR003609">
    <property type="entry name" value="Pan_app"/>
</dbReference>
<keyword evidence="2" id="KW-0964">Secreted</keyword>
<dbReference type="SMART" id="SM00473">
    <property type="entry name" value="PAN_AP"/>
    <property type="match status" value="2"/>
</dbReference>
<dbReference type="GO" id="GO:0005615">
    <property type="term" value="C:extracellular space"/>
    <property type="evidence" value="ECO:0007669"/>
    <property type="project" value="TreeGrafter"/>
</dbReference>